<dbReference type="CDD" id="cd00854">
    <property type="entry name" value="NagA"/>
    <property type="match status" value="1"/>
</dbReference>
<evidence type="ECO:0000256" key="2">
    <source>
        <dbReference type="ARBA" id="ARBA00022723"/>
    </source>
</evidence>
<dbReference type="InterPro" id="IPR032466">
    <property type="entry name" value="Metal_Hydrolase"/>
</dbReference>
<name>A0A6J6B3C4_9ZZZZ</name>
<dbReference type="GO" id="GO:0006046">
    <property type="term" value="P:N-acetylglucosamine catabolic process"/>
    <property type="evidence" value="ECO:0007669"/>
    <property type="project" value="TreeGrafter"/>
</dbReference>
<dbReference type="PANTHER" id="PTHR11113:SF14">
    <property type="entry name" value="N-ACETYLGLUCOSAMINE-6-PHOSPHATE DEACETYLASE"/>
    <property type="match status" value="1"/>
</dbReference>
<dbReference type="SUPFAM" id="SSF51556">
    <property type="entry name" value="Metallo-dependent hydrolases"/>
    <property type="match status" value="1"/>
</dbReference>
<reference evidence="6" key="1">
    <citation type="submission" date="2020-05" db="EMBL/GenBank/DDBJ databases">
        <authorList>
            <person name="Chiriac C."/>
            <person name="Salcher M."/>
            <person name="Ghai R."/>
            <person name="Kavagutti S V."/>
        </authorList>
    </citation>
    <scope>NUCLEOTIDE SEQUENCE</scope>
</reference>
<evidence type="ECO:0000256" key="3">
    <source>
        <dbReference type="ARBA" id="ARBA00022801"/>
    </source>
</evidence>
<dbReference type="InterPro" id="IPR003764">
    <property type="entry name" value="GlcNAc_6-P_deAcase"/>
</dbReference>
<accession>A0A6J6B3C4</accession>
<proteinExistence type="inferred from homology"/>
<keyword evidence="4" id="KW-0119">Carbohydrate metabolism</keyword>
<sequence>MGTCVIKNARIALPEHVISNGYVEISNGRIVKVAEGEPSSTGSAVVFDAKKATLTPGFIDLHVHGGNGGAFTSVDPAEHNLAREFHLKNGTTSMLASTHTMEFESLLAILKALSDSSRTNKNGSKVLGIHTEGPFISEHKPGAHVVSQLKAGDLSAIQAVISATDDFVSMVTIAPEIPGGLEAIKYLLDKNIISSIGHTNATYAQAVQGIQAGARSTTHLFNAMSPLAHRDPGVVGAILDNEDIFAELILDGIHIHEAIFRIALKSKGVDRINLITDATSLAGLPDGEYGALPDRAVTKIGGKIVLAGTDTLAGSALSMNMVYQNAAKFAPLTLSELSKISSLNAAKILGKEADIGSLEVGKLADLVLLDTESTVCATMIEGEWKYVNDEWKEALSL</sequence>
<dbReference type="Gene3D" id="2.30.40.10">
    <property type="entry name" value="Urease, subunit C, domain 1"/>
    <property type="match status" value="1"/>
</dbReference>
<feature type="domain" description="Amidohydrolase-related" evidence="5">
    <location>
        <begin position="53"/>
        <end position="383"/>
    </location>
</feature>
<evidence type="ECO:0000313" key="6">
    <source>
        <dbReference type="EMBL" id="CAB4533550.1"/>
    </source>
</evidence>
<dbReference type="Pfam" id="PF01979">
    <property type="entry name" value="Amidohydro_1"/>
    <property type="match status" value="1"/>
</dbReference>
<keyword evidence="2" id="KW-0479">Metal-binding</keyword>
<dbReference type="InterPro" id="IPR011059">
    <property type="entry name" value="Metal-dep_hydrolase_composite"/>
</dbReference>
<organism evidence="6">
    <name type="scientific">freshwater metagenome</name>
    <dbReference type="NCBI Taxonomy" id="449393"/>
    <lineage>
        <taxon>unclassified sequences</taxon>
        <taxon>metagenomes</taxon>
        <taxon>ecological metagenomes</taxon>
    </lineage>
</organism>
<dbReference type="SUPFAM" id="SSF51338">
    <property type="entry name" value="Composite domain of metallo-dependent hydrolases"/>
    <property type="match status" value="1"/>
</dbReference>
<dbReference type="AlphaFoldDB" id="A0A6J6B3C4"/>
<dbReference type="PIRSF" id="PIRSF038994">
    <property type="entry name" value="NagA"/>
    <property type="match status" value="1"/>
</dbReference>
<comment type="similarity">
    <text evidence="1">Belongs to the metallo-dependent hydrolases superfamily. NagA family.</text>
</comment>
<dbReference type="Gene3D" id="3.20.20.140">
    <property type="entry name" value="Metal-dependent hydrolases"/>
    <property type="match status" value="1"/>
</dbReference>
<dbReference type="GO" id="GO:0046872">
    <property type="term" value="F:metal ion binding"/>
    <property type="evidence" value="ECO:0007669"/>
    <property type="project" value="UniProtKB-KW"/>
</dbReference>
<dbReference type="NCBIfam" id="TIGR00221">
    <property type="entry name" value="nagA"/>
    <property type="match status" value="1"/>
</dbReference>
<dbReference type="GO" id="GO:0008448">
    <property type="term" value="F:N-acetylglucosamine-6-phosphate deacetylase activity"/>
    <property type="evidence" value="ECO:0007669"/>
    <property type="project" value="InterPro"/>
</dbReference>
<dbReference type="InterPro" id="IPR006680">
    <property type="entry name" value="Amidohydro-rel"/>
</dbReference>
<evidence type="ECO:0000259" key="5">
    <source>
        <dbReference type="Pfam" id="PF01979"/>
    </source>
</evidence>
<dbReference type="EMBL" id="CAEZSB010000051">
    <property type="protein sequence ID" value="CAB4533550.1"/>
    <property type="molecule type" value="Genomic_DNA"/>
</dbReference>
<evidence type="ECO:0000256" key="4">
    <source>
        <dbReference type="ARBA" id="ARBA00023277"/>
    </source>
</evidence>
<dbReference type="PANTHER" id="PTHR11113">
    <property type="entry name" value="N-ACETYLGLUCOSAMINE-6-PHOSPHATE DEACETYLASE"/>
    <property type="match status" value="1"/>
</dbReference>
<evidence type="ECO:0000256" key="1">
    <source>
        <dbReference type="ARBA" id="ARBA00010716"/>
    </source>
</evidence>
<protein>
    <submittedName>
        <fullName evidence="6">Unannotated protein</fullName>
    </submittedName>
</protein>
<gene>
    <name evidence="6" type="ORF">UFOPK1395_00614</name>
</gene>
<keyword evidence="3" id="KW-0378">Hydrolase</keyword>